<evidence type="ECO:0000313" key="3">
    <source>
        <dbReference type="Proteomes" id="UP001356427"/>
    </source>
</evidence>
<evidence type="ECO:0000256" key="1">
    <source>
        <dbReference type="SAM" id="MobiDB-lite"/>
    </source>
</evidence>
<dbReference type="EMBL" id="JAGTTL010000029">
    <property type="protein sequence ID" value="KAK6299185.1"/>
    <property type="molecule type" value="Genomic_DNA"/>
</dbReference>
<accession>A0AAN8L6I2</accession>
<protein>
    <submittedName>
        <fullName evidence="2">Uncharacterized protein</fullName>
    </submittedName>
</protein>
<gene>
    <name evidence="2" type="ORF">J4Q44_G00306950</name>
</gene>
<evidence type="ECO:0000313" key="2">
    <source>
        <dbReference type="EMBL" id="KAK6299185.1"/>
    </source>
</evidence>
<proteinExistence type="predicted"/>
<dbReference type="AlphaFoldDB" id="A0AAN8L6I2"/>
<dbReference type="Proteomes" id="UP001356427">
    <property type="component" value="Unassembled WGS sequence"/>
</dbReference>
<organism evidence="2 3">
    <name type="scientific">Coregonus suidteri</name>
    <dbReference type="NCBI Taxonomy" id="861788"/>
    <lineage>
        <taxon>Eukaryota</taxon>
        <taxon>Metazoa</taxon>
        <taxon>Chordata</taxon>
        <taxon>Craniata</taxon>
        <taxon>Vertebrata</taxon>
        <taxon>Euteleostomi</taxon>
        <taxon>Actinopterygii</taxon>
        <taxon>Neopterygii</taxon>
        <taxon>Teleostei</taxon>
        <taxon>Protacanthopterygii</taxon>
        <taxon>Salmoniformes</taxon>
        <taxon>Salmonidae</taxon>
        <taxon>Coregoninae</taxon>
        <taxon>Coregonus</taxon>
    </lineage>
</organism>
<comment type="caution">
    <text evidence="2">The sequence shown here is derived from an EMBL/GenBank/DDBJ whole genome shotgun (WGS) entry which is preliminary data.</text>
</comment>
<feature type="region of interest" description="Disordered" evidence="1">
    <location>
        <begin position="1"/>
        <end position="25"/>
    </location>
</feature>
<name>A0AAN8L6I2_9TELE</name>
<reference evidence="2 3" key="1">
    <citation type="submission" date="2021-04" db="EMBL/GenBank/DDBJ databases">
        <authorList>
            <person name="De Guttry C."/>
            <person name="Zahm M."/>
            <person name="Klopp C."/>
            <person name="Cabau C."/>
            <person name="Louis A."/>
            <person name="Berthelot C."/>
            <person name="Parey E."/>
            <person name="Roest Crollius H."/>
            <person name="Montfort J."/>
            <person name="Robinson-Rechavi M."/>
            <person name="Bucao C."/>
            <person name="Bouchez O."/>
            <person name="Gislard M."/>
            <person name="Lluch J."/>
            <person name="Milhes M."/>
            <person name="Lampietro C."/>
            <person name="Lopez Roques C."/>
            <person name="Donnadieu C."/>
            <person name="Braasch I."/>
            <person name="Desvignes T."/>
            <person name="Postlethwait J."/>
            <person name="Bobe J."/>
            <person name="Wedekind C."/>
            <person name="Guiguen Y."/>
        </authorList>
    </citation>
    <scope>NUCLEOTIDE SEQUENCE [LARGE SCALE GENOMIC DNA]</scope>
    <source>
        <strain evidence="2">Cs_M1</strain>
        <tissue evidence="2">Blood</tissue>
    </source>
</reference>
<sequence length="208" mass="23177">MEQETEMEGNVAFRRKKRAYTRQGGRRLWKSRETEILLWAAEAQPCPQRDVGGKGERPTPILNLRLGLTYYRDFLGTNWSQRAMPVSGGGVWGSSGAIGSASGGGIPGGHPEPKPVFEGLDEEDRIRVEMLQRRDEAVETDRRQSLSDLPAGGRRGPGVYRYRVVEPNGGAVVVVVSFSQRRFFHSSVEGNTTTTLRLKPPNHSSLWR</sequence>
<feature type="compositionally biased region" description="Basic residues" evidence="1">
    <location>
        <begin position="13"/>
        <end position="25"/>
    </location>
</feature>
<keyword evidence="3" id="KW-1185">Reference proteome</keyword>